<sequence>MQSVPGAMGAVAVQMRVPKRTRKVQRHFANPSVGWANFPLRKAARCLAQCHAGGLIKRLPASVSDVDWTWRAVSRDTARLTVFISVSALDWRTPMNSPLRSARPEKRPRETGFDDEGCCLI</sequence>
<dbReference type="RefSeq" id="WP_377700555.1">
    <property type="nucleotide sequence ID" value="NZ_CADIKF010000004.1"/>
</dbReference>
<evidence type="ECO:0000313" key="1">
    <source>
        <dbReference type="EMBL" id="CAB3749832.1"/>
    </source>
</evidence>
<reference evidence="1 2" key="1">
    <citation type="submission" date="2020-04" db="EMBL/GenBank/DDBJ databases">
        <authorList>
            <person name="De Canck E."/>
        </authorList>
    </citation>
    <scope>NUCLEOTIDE SEQUENCE [LARGE SCALE GENOMIC DNA]</scope>
    <source>
        <strain evidence="1 2">LMG 29739</strain>
    </source>
</reference>
<accession>A0A6J5D9L8</accession>
<organism evidence="1 2">
    <name type="scientific">Paraburkholderia solisilvae</name>
    <dbReference type="NCBI Taxonomy" id="624376"/>
    <lineage>
        <taxon>Bacteria</taxon>
        <taxon>Pseudomonadati</taxon>
        <taxon>Pseudomonadota</taxon>
        <taxon>Betaproteobacteria</taxon>
        <taxon>Burkholderiales</taxon>
        <taxon>Burkholderiaceae</taxon>
        <taxon>Paraburkholderia</taxon>
    </lineage>
</organism>
<dbReference type="AlphaFoldDB" id="A0A6J5D9L8"/>
<dbReference type="Proteomes" id="UP000494329">
    <property type="component" value="Unassembled WGS sequence"/>
</dbReference>
<keyword evidence="2" id="KW-1185">Reference proteome</keyword>
<gene>
    <name evidence="1" type="ORF">LMG29739_00916</name>
</gene>
<evidence type="ECO:0000313" key="2">
    <source>
        <dbReference type="Proteomes" id="UP000494329"/>
    </source>
</evidence>
<dbReference type="EMBL" id="CADIKF010000004">
    <property type="protein sequence ID" value="CAB3749832.1"/>
    <property type="molecule type" value="Genomic_DNA"/>
</dbReference>
<proteinExistence type="predicted"/>
<protein>
    <submittedName>
        <fullName evidence="1">Uncharacterized protein</fullName>
    </submittedName>
</protein>
<name>A0A6J5D9L8_9BURK</name>